<keyword evidence="12" id="KW-0325">Glycoprotein</keyword>
<keyword evidence="5" id="KW-0813">Transport</keyword>
<feature type="transmembrane region" description="Helical" evidence="27">
    <location>
        <begin position="217"/>
        <end position="237"/>
    </location>
</feature>
<evidence type="ECO:0000256" key="6">
    <source>
        <dbReference type="ARBA" id="ARBA00022475"/>
    </source>
</evidence>
<dbReference type="Pfam" id="PF07690">
    <property type="entry name" value="MFS_1"/>
    <property type="match status" value="1"/>
</dbReference>
<evidence type="ECO:0000256" key="24">
    <source>
        <dbReference type="ARBA" id="ARBA00081195"/>
    </source>
</evidence>
<dbReference type="AlphaFoldDB" id="A0A1L8DES6"/>
<dbReference type="PROSITE" id="PS50850">
    <property type="entry name" value="MFS"/>
    <property type="match status" value="1"/>
</dbReference>
<evidence type="ECO:0000256" key="16">
    <source>
        <dbReference type="ARBA" id="ARBA00050554"/>
    </source>
</evidence>
<comment type="catalytic activity">
    <reaction evidence="16">
        <text>L-aspartate(out) = L-aspartate(in)</text>
        <dbReference type="Rhea" id="RHEA:66332"/>
        <dbReference type="ChEBI" id="CHEBI:29991"/>
    </reaction>
    <physiologicalReaction direction="left-to-right" evidence="16">
        <dbReference type="Rhea" id="RHEA:66333"/>
    </physiologicalReaction>
</comment>
<evidence type="ECO:0000256" key="20">
    <source>
        <dbReference type="ARBA" id="ARBA00051612"/>
    </source>
</evidence>
<protein>
    <recommendedName>
        <fullName evidence="22">Sialin</fullName>
    </recommendedName>
    <alternativeName>
        <fullName evidence="25">H(+)/nitrate cotransporter</fullName>
    </alternativeName>
    <alternativeName>
        <fullName evidence="23">H(+)/sialic acid cotransporter</fullName>
    </alternativeName>
    <alternativeName>
        <fullName evidence="24">Vesicular excitatory amino acid transporter</fullName>
    </alternativeName>
</protein>
<comment type="catalytic activity">
    <reaction evidence="15">
        <text>2 nitrate(out) + H(+)(out) = 2 nitrate(in) + H(+)(in)</text>
        <dbReference type="Rhea" id="RHEA:71539"/>
        <dbReference type="ChEBI" id="CHEBI:15378"/>
        <dbReference type="ChEBI" id="CHEBI:17632"/>
    </reaction>
    <physiologicalReaction direction="left-to-right" evidence="15">
        <dbReference type="Rhea" id="RHEA:71540"/>
    </physiologicalReaction>
</comment>
<reference evidence="29" key="1">
    <citation type="submission" date="2016-12" db="EMBL/GenBank/DDBJ databases">
        <title>An insight into the sialome and mialome of the sand fly, Nyssomyia neivai.</title>
        <authorList>
            <person name="Sebastian V."/>
            <person name="Goulart T.M."/>
            <person name="Oliveira W."/>
            <person name="Calvo E."/>
            <person name="Oliveira L.F."/>
            <person name="Pinto M.C."/>
            <person name="Rosselino A.M."/>
            <person name="Ribeiro J.M."/>
        </authorList>
    </citation>
    <scope>NUCLEOTIDE SEQUENCE</scope>
</reference>
<dbReference type="GO" id="GO:0015293">
    <property type="term" value="F:symporter activity"/>
    <property type="evidence" value="ECO:0007669"/>
    <property type="project" value="UniProtKB-KW"/>
</dbReference>
<keyword evidence="10" id="KW-0770">Synapse</keyword>
<evidence type="ECO:0000256" key="27">
    <source>
        <dbReference type="SAM" id="Phobius"/>
    </source>
</evidence>
<sequence>MTKNYDVTLYNQEKIPNDGNDADSSDSKLLQDDLTWMFWKKRRYIVVMMAFFGFFNVYALRVNLSVAIVAMTEKVNVTLENGTVYERQYFDWDTTQQGLVLSSFYYGYIWTQFLGGVLASRIGGHYVFGAGIGMTAFLTLLTPVAANHSVYMLLAVRIIEGFFEGVTFPCIHAVWARWAPVYERSRMATIAYAGNYAGVVVAMPLSGVLAVTLGWESVFYVFGAIGCVWMVLWFLVVRAGPEVDSFISDNERSYIEQSIGDPNEKKNIKHPWKAIFTSAAVWAIVASNFSENWGFHTLMTQLPTFLKDTLKFDVDMAGYISAIPYLVMGILLGVSGYLADWSQVKGYLTTTQVRKYFNCGAFLGQTVFMMLAAFLIDPAGTVACITVAVGLGAFAWSGFIVNPLDLAPNHASVILGFSNMIGTIPGIVSPLLTGIITKDRTKEQWQIVFYIISGIYLVGCIIYWFFVSGQLQPWATSNQKSLEHLEEHNTTEKNGKNPPEKNGIKNEAMEMDE</sequence>
<organism evidence="29">
    <name type="scientific">Nyssomyia neivai</name>
    <dbReference type="NCBI Taxonomy" id="330878"/>
    <lineage>
        <taxon>Eukaryota</taxon>
        <taxon>Metazoa</taxon>
        <taxon>Ecdysozoa</taxon>
        <taxon>Arthropoda</taxon>
        <taxon>Hexapoda</taxon>
        <taxon>Insecta</taxon>
        <taxon>Pterygota</taxon>
        <taxon>Neoptera</taxon>
        <taxon>Endopterygota</taxon>
        <taxon>Diptera</taxon>
        <taxon>Nematocera</taxon>
        <taxon>Psychodoidea</taxon>
        <taxon>Psychodidae</taxon>
        <taxon>Nyssomyia</taxon>
    </lineage>
</organism>
<evidence type="ECO:0000256" key="5">
    <source>
        <dbReference type="ARBA" id="ARBA00022448"/>
    </source>
</evidence>
<dbReference type="GO" id="GO:0006820">
    <property type="term" value="P:monoatomic anion transport"/>
    <property type="evidence" value="ECO:0007669"/>
    <property type="project" value="TreeGrafter"/>
</dbReference>
<evidence type="ECO:0000256" key="12">
    <source>
        <dbReference type="ARBA" id="ARBA00023180"/>
    </source>
</evidence>
<evidence type="ECO:0000256" key="22">
    <source>
        <dbReference type="ARBA" id="ARBA00069713"/>
    </source>
</evidence>
<dbReference type="GO" id="GO:0046942">
    <property type="term" value="P:carboxylic acid transport"/>
    <property type="evidence" value="ECO:0007669"/>
    <property type="project" value="UniProtKB-ARBA"/>
</dbReference>
<evidence type="ECO:0000256" key="23">
    <source>
        <dbReference type="ARBA" id="ARBA00080244"/>
    </source>
</evidence>
<proteinExistence type="predicted"/>
<dbReference type="PANTHER" id="PTHR11662">
    <property type="entry name" value="SOLUTE CARRIER FAMILY 17"/>
    <property type="match status" value="1"/>
</dbReference>
<keyword evidence="7 27" id="KW-0812">Transmembrane</keyword>
<name>A0A1L8DES6_9DIPT</name>
<dbReference type="Gene3D" id="1.20.1250.20">
    <property type="entry name" value="MFS general substrate transporter like domains"/>
    <property type="match status" value="2"/>
</dbReference>
<evidence type="ECO:0000256" key="17">
    <source>
        <dbReference type="ARBA" id="ARBA00050625"/>
    </source>
</evidence>
<comment type="catalytic activity">
    <reaction evidence="17">
        <text>N-acetylneuraminate(in) + H(+)(in) = N-acetylneuraminate(out) + H(+)(out)</text>
        <dbReference type="Rhea" id="RHEA:28987"/>
        <dbReference type="ChEBI" id="CHEBI:15378"/>
        <dbReference type="ChEBI" id="CHEBI:35418"/>
    </reaction>
    <physiologicalReaction direction="right-to-left" evidence="17">
        <dbReference type="Rhea" id="RHEA:28989"/>
    </physiologicalReaction>
</comment>
<feature type="transmembrane region" description="Helical" evidence="27">
    <location>
        <begin position="158"/>
        <end position="178"/>
    </location>
</feature>
<feature type="transmembrane region" description="Helical" evidence="27">
    <location>
        <begin position="355"/>
        <end position="375"/>
    </location>
</feature>
<evidence type="ECO:0000256" key="11">
    <source>
        <dbReference type="ARBA" id="ARBA00023136"/>
    </source>
</evidence>
<feature type="region of interest" description="Disordered" evidence="26">
    <location>
        <begin position="486"/>
        <end position="513"/>
    </location>
</feature>
<evidence type="ECO:0000256" key="7">
    <source>
        <dbReference type="ARBA" id="ARBA00022692"/>
    </source>
</evidence>
<keyword evidence="6" id="KW-1003">Cell membrane</keyword>
<evidence type="ECO:0000256" key="8">
    <source>
        <dbReference type="ARBA" id="ARBA00022847"/>
    </source>
</evidence>
<evidence type="ECO:0000256" key="9">
    <source>
        <dbReference type="ARBA" id="ARBA00022989"/>
    </source>
</evidence>
<evidence type="ECO:0000256" key="18">
    <source>
        <dbReference type="ARBA" id="ARBA00051403"/>
    </source>
</evidence>
<keyword evidence="8" id="KW-0769">Symport</keyword>
<dbReference type="GO" id="GO:0005765">
    <property type="term" value="C:lysosomal membrane"/>
    <property type="evidence" value="ECO:0007669"/>
    <property type="project" value="UniProtKB-SubCell"/>
</dbReference>
<evidence type="ECO:0000256" key="15">
    <source>
        <dbReference type="ARBA" id="ARBA00050101"/>
    </source>
</evidence>
<evidence type="ECO:0000256" key="21">
    <source>
        <dbReference type="ARBA" id="ARBA00056891"/>
    </source>
</evidence>
<accession>A0A1L8DES6</accession>
<dbReference type="InterPro" id="IPR036259">
    <property type="entry name" value="MFS_trans_sf"/>
</dbReference>
<comment type="catalytic activity">
    <reaction evidence="18">
        <text>N-acetyl-L-aspartyl-L-glutamate(out) = N-acetyl-L-aspartyl-L-glutamate(in)</text>
        <dbReference type="Rhea" id="RHEA:72599"/>
        <dbReference type="ChEBI" id="CHEBI:76931"/>
    </reaction>
    <physiologicalReaction direction="left-to-right" evidence="18">
        <dbReference type="Rhea" id="RHEA:72600"/>
    </physiologicalReaction>
</comment>
<keyword evidence="11 27" id="KW-0472">Membrane</keyword>
<dbReference type="FunFam" id="1.20.1250.20:FF:000003">
    <property type="entry name" value="Solute carrier family 17 member 3"/>
    <property type="match status" value="1"/>
</dbReference>
<feature type="transmembrane region" description="Helical" evidence="27">
    <location>
        <begin position="190"/>
        <end position="211"/>
    </location>
</feature>
<feature type="transmembrane region" description="Helical" evidence="27">
    <location>
        <begin position="382"/>
        <end position="401"/>
    </location>
</feature>
<dbReference type="InterPro" id="IPR011701">
    <property type="entry name" value="MFS"/>
</dbReference>
<evidence type="ECO:0000256" key="19">
    <source>
        <dbReference type="ARBA" id="ARBA00051447"/>
    </source>
</evidence>
<dbReference type="GO" id="GO:0016323">
    <property type="term" value="C:basolateral plasma membrane"/>
    <property type="evidence" value="ECO:0007669"/>
    <property type="project" value="UniProtKB-SubCell"/>
</dbReference>
<keyword evidence="9 27" id="KW-1133">Transmembrane helix</keyword>
<evidence type="ECO:0000256" key="1">
    <source>
        <dbReference type="ARBA" id="ARBA00004432"/>
    </source>
</evidence>
<feature type="transmembrane region" description="Helical" evidence="27">
    <location>
        <begin position="126"/>
        <end position="146"/>
    </location>
</feature>
<evidence type="ECO:0000256" key="2">
    <source>
        <dbReference type="ARBA" id="ARBA00004554"/>
    </source>
</evidence>
<keyword evidence="13" id="KW-0458">Lysosome</keyword>
<evidence type="ECO:0000256" key="13">
    <source>
        <dbReference type="ARBA" id="ARBA00023228"/>
    </source>
</evidence>
<evidence type="ECO:0000256" key="10">
    <source>
        <dbReference type="ARBA" id="ARBA00023018"/>
    </source>
</evidence>
<feature type="transmembrane region" description="Helical" evidence="27">
    <location>
        <begin position="99"/>
        <end position="119"/>
    </location>
</feature>
<evidence type="ECO:0000259" key="28">
    <source>
        <dbReference type="PROSITE" id="PS50850"/>
    </source>
</evidence>
<evidence type="ECO:0000256" key="4">
    <source>
        <dbReference type="ARBA" id="ARBA00004656"/>
    </source>
</evidence>
<dbReference type="SUPFAM" id="SSF103473">
    <property type="entry name" value="MFS general substrate transporter"/>
    <property type="match status" value="1"/>
</dbReference>
<feature type="transmembrane region" description="Helical" evidence="27">
    <location>
        <begin position="447"/>
        <end position="466"/>
    </location>
</feature>
<keyword evidence="14" id="KW-0968">Cytoplasmic vesicle</keyword>
<comment type="subcellular location">
    <subcellularLocation>
        <location evidence="2">Basolateral cell membrane</location>
        <topology evidence="2">Multi-pass membrane protein</topology>
    </subcellularLocation>
    <subcellularLocation>
        <location evidence="3">Cytoplasmic vesicle</location>
        <location evidence="3">Secretory vesicle membrane</location>
        <topology evidence="3">Multi-pass membrane protein</topology>
    </subcellularLocation>
    <subcellularLocation>
        <location evidence="1">Cytoplasmic vesicle</location>
        <location evidence="1">Secretory vesicle</location>
        <location evidence="1">Synaptic vesicle membrane</location>
    </subcellularLocation>
    <subcellularLocation>
        <location evidence="4">Lysosome membrane</location>
    </subcellularLocation>
</comment>
<dbReference type="InterPro" id="IPR020846">
    <property type="entry name" value="MFS_dom"/>
</dbReference>
<comment type="catalytic activity">
    <reaction evidence="19">
        <text>L-glutamate(out) = L-glutamate(in)</text>
        <dbReference type="Rhea" id="RHEA:66336"/>
        <dbReference type="ChEBI" id="CHEBI:29985"/>
    </reaction>
    <physiologicalReaction direction="left-to-right" evidence="19">
        <dbReference type="Rhea" id="RHEA:66337"/>
    </physiologicalReaction>
</comment>
<dbReference type="FunFam" id="1.20.1250.20:FF:000067">
    <property type="entry name" value="sialin isoform X2"/>
    <property type="match status" value="1"/>
</dbReference>
<dbReference type="PANTHER" id="PTHR11662:SF455">
    <property type="entry name" value="GH23975P"/>
    <property type="match status" value="1"/>
</dbReference>
<feature type="transmembrane region" description="Helical" evidence="27">
    <location>
        <begin position="413"/>
        <end position="435"/>
    </location>
</feature>
<feature type="transmembrane region" description="Helical" evidence="27">
    <location>
        <begin position="316"/>
        <end position="335"/>
    </location>
</feature>
<evidence type="ECO:0000256" key="3">
    <source>
        <dbReference type="ARBA" id="ARBA00004638"/>
    </source>
</evidence>
<feature type="domain" description="Major facilitator superfamily (MFS) profile" evidence="28">
    <location>
        <begin position="45"/>
        <end position="471"/>
    </location>
</feature>
<evidence type="ECO:0000256" key="14">
    <source>
        <dbReference type="ARBA" id="ARBA00023329"/>
    </source>
</evidence>
<evidence type="ECO:0000256" key="26">
    <source>
        <dbReference type="SAM" id="MobiDB-lite"/>
    </source>
</evidence>
<comment type="function">
    <text evidence="21">Receptor for CM101, a polysaccharide produced by group B Streptococcus with antipathoangiogenic properties.</text>
</comment>
<dbReference type="EMBL" id="GFDF01009234">
    <property type="protein sequence ID" value="JAV04850.1"/>
    <property type="molecule type" value="Transcribed_RNA"/>
</dbReference>
<dbReference type="InterPro" id="IPR050382">
    <property type="entry name" value="MFS_Na/Anion_cotransporter"/>
</dbReference>
<comment type="catalytic activity">
    <reaction evidence="20">
        <text>D-glucuronate(out) + H(+)(out) = D-glucuronate(in) + H(+)(in)</text>
        <dbReference type="Rhea" id="RHEA:72591"/>
        <dbReference type="ChEBI" id="CHEBI:15378"/>
        <dbReference type="ChEBI" id="CHEBI:58720"/>
    </reaction>
    <physiologicalReaction direction="left-to-right" evidence="20">
        <dbReference type="Rhea" id="RHEA:72592"/>
    </physiologicalReaction>
</comment>
<dbReference type="CDD" id="cd17318">
    <property type="entry name" value="MFS_SLC17"/>
    <property type="match status" value="1"/>
</dbReference>
<evidence type="ECO:0000256" key="25">
    <source>
        <dbReference type="ARBA" id="ARBA00081925"/>
    </source>
</evidence>
<evidence type="ECO:0000313" key="29">
    <source>
        <dbReference type="EMBL" id="JAV04850.1"/>
    </source>
</evidence>
<feature type="transmembrane region" description="Helical" evidence="27">
    <location>
        <begin position="44"/>
        <end position="71"/>
    </location>
</feature>
<dbReference type="GO" id="GO:0030672">
    <property type="term" value="C:synaptic vesicle membrane"/>
    <property type="evidence" value="ECO:0007669"/>
    <property type="project" value="UniProtKB-SubCell"/>
</dbReference>